<reference evidence="4" key="1">
    <citation type="submission" date="2021-01" db="EMBL/GenBank/DDBJ databases">
        <authorList>
            <person name="Corre E."/>
            <person name="Pelletier E."/>
            <person name="Niang G."/>
            <person name="Scheremetjew M."/>
            <person name="Finn R."/>
            <person name="Kale V."/>
            <person name="Holt S."/>
            <person name="Cochrane G."/>
            <person name="Meng A."/>
            <person name="Brown T."/>
            <person name="Cohen L."/>
        </authorList>
    </citation>
    <scope>NUCLEOTIDE SEQUENCE</scope>
    <source>
        <strain evidence="4">RCC3387</strain>
    </source>
</reference>
<accession>A0A7S2QMD2</accession>
<dbReference type="InterPro" id="IPR050629">
    <property type="entry name" value="STE20/SPS1-PAK"/>
</dbReference>
<dbReference type="SMART" id="SM00220">
    <property type="entry name" value="S_TKc"/>
    <property type="match status" value="1"/>
</dbReference>
<proteinExistence type="predicted"/>
<dbReference type="PROSITE" id="PS50011">
    <property type="entry name" value="PROTEIN_KINASE_DOM"/>
    <property type="match status" value="1"/>
</dbReference>
<dbReference type="AlphaFoldDB" id="A0A7S2QMD2"/>
<dbReference type="InterPro" id="IPR008271">
    <property type="entry name" value="Ser/Thr_kinase_AS"/>
</dbReference>
<dbReference type="PANTHER" id="PTHR48012">
    <property type="entry name" value="STERILE20-LIKE KINASE, ISOFORM B-RELATED"/>
    <property type="match status" value="1"/>
</dbReference>
<organism evidence="4">
    <name type="scientific">Zooxanthella nutricula</name>
    <dbReference type="NCBI Taxonomy" id="1333877"/>
    <lineage>
        <taxon>Eukaryota</taxon>
        <taxon>Sar</taxon>
        <taxon>Alveolata</taxon>
        <taxon>Dinophyceae</taxon>
        <taxon>Peridiniales</taxon>
        <taxon>Peridiniales incertae sedis</taxon>
        <taxon>Zooxanthella</taxon>
    </lineage>
</organism>
<evidence type="ECO:0000259" key="3">
    <source>
        <dbReference type="PROSITE" id="PS50011"/>
    </source>
</evidence>
<name>A0A7S2QMD2_9DINO</name>
<dbReference type="Pfam" id="PF00069">
    <property type="entry name" value="Pkinase"/>
    <property type="match status" value="1"/>
</dbReference>
<feature type="domain" description="Protein kinase" evidence="3">
    <location>
        <begin position="1"/>
        <end position="166"/>
    </location>
</feature>
<protein>
    <recommendedName>
        <fullName evidence="3">Protein kinase domain-containing protein</fullName>
    </recommendedName>
</protein>
<dbReference type="Gene3D" id="1.10.510.10">
    <property type="entry name" value="Transferase(Phosphotransferase) domain 1"/>
    <property type="match status" value="1"/>
</dbReference>
<dbReference type="GO" id="GO:0005737">
    <property type="term" value="C:cytoplasm"/>
    <property type="evidence" value="ECO:0007669"/>
    <property type="project" value="TreeGrafter"/>
</dbReference>
<sequence>MTNMQRCIISCHTVEGLAFLHSQRVVHRDLKSMNILLDAQQNAKICDFGLAQQMPEMATHIQRKLDGEEGGSPRYMAPESYDAVHGKITEKVDIWAMGCILIELFGGVLPYGDCQTMAQLTARILVERRSPDVPPQLSAMLTWVIKRCLQFDPSTRWTATELHGELVKHQQGAR</sequence>
<evidence type="ECO:0000256" key="1">
    <source>
        <dbReference type="ARBA" id="ARBA00022741"/>
    </source>
</evidence>
<keyword evidence="2" id="KW-0067">ATP-binding</keyword>
<dbReference type="PROSITE" id="PS00108">
    <property type="entry name" value="PROTEIN_KINASE_ST"/>
    <property type="match status" value="1"/>
</dbReference>
<dbReference type="SUPFAM" id="SSF56112">
    <property type="entry name" value="Protein kinase-like (PK-like)"/>
    <property type="match status" value="1"/>
</dbReference>
<dbReference type="GO" id="GO:0005524">
    <property type="term" value="F:ATP binding"/>
    <property type="evidence" value="ECO:0007669"/>
    <property type="project" value="UniProtKB-KW"/>
</dbReference>
<evidence type="ECO:0000313" key="4">
    <source>
        <dbReference type="EMBL" id="CAD9646407.1"/>
    </source>
</evidence>
<keyword evidence="1" id="KW-0547">Nucleotide-binding</keyword>
<dbReference type="InterPro" id="IPR011009">
    <property type="entry name" value="Kinase-like_dom_sf"/>
</dbReference>
<evidence type="ECO:0000256" key="2">
    <source>
        <dbReference type="ARBA" id="ARBA00022840"/>
    </source>
</evidence>
<gene>
    <name evidence="4" type="ORF">BRAN1462_LOCUS64229</name>
</gene>
<dbReference type="InterPro" id="IPR000719">
    <property type="entry name" value="Prot_kinase_dom"/>
</dbReference>
<dbReference type="GO" id="GO:0004674">
    <property type="term" value="F:protein serine/threonine kinase activity"/>
    <property type="evidence" value="ECO:0007669"/>
    <property type="project" value="TreeGrafter"/>
</dbReference>
<dbReference type="EMBL" id="HBGW01101500">
    <property type="protein sequence ID" value="CAD9646407.1"/>
    <property type="molecule type" value="Transcribed_RNA"/>
</dbReference>